<name>A0ABU7TG06_9HYPH</name>
<accession>A0ABU7TG06</accession>
<proteinExistence type="predicted"/>
<dbReference type="Proteomes" id="UP001349262">
    <property type="component" value="Unassembled WGS sequence"/>
</dbReference>
<sequence length="1694" mass="176939">MPTPAPPLFEQVGTSSVYETRVAGSVGWAGYLLPPGGSPPGGIGFDASLTGYNGHYLFCTVRPAVLDSNPEGFAAEALAYINAATRNRAIVWLKSADPVAFGDFGQYGLPFLFVASVYQTTGDLNRWFGTNASVYVLNQTRLAVADGRLQLHASASSVPPFIGFRDKGAKTLGVQLTANAANRISAFVPLSGANTGCLTFDGVLKPALAFVTQGLGQGFRYLFGGQAKEVVTAVDYAAFAVAQLPGSLPVAGTFDLSDPANRILPAALLEQGYLRSGLALKGASALLSHYRTAGGQPVVLTPVGSEAADVAPRLGAGGFAWATAAPRSASTASGPAYLGLAGRYGLGVAGIAPGRPQKLMGGLFGSESLGFSTYDPSLPAEKNDLLNTIPSRSGYAPVFPFGTVDLNEPGSGAVAPLLTNRYQTPWSTLVAGAGTVDYFAEPEGSALYGALAVDPAPNADEVAVLGSAPPHMPLAQGADKTFPLVPYGAAARAGLDGTTLVQFESQIIAATRKTLISHYGAQTWAARRQATRAFADAQAAEIPPIDGTTPQGFIVQRDPTTGAYLAVTMAQSSDPASPLSPDLGDAVLPFALLHPTRAMQDALQTNQLFLVGVNPEPFADSAVGATFSNAVRIAGWTMAANVGAGASATAYKNVLIMKFCSGSLQDRVTNPNRWTAADAFSLLPGTPPETGALAHTGLSQWLQDFVANAIARSKGSSSAFYDTFARIAVDPHWTGVIVLAADLSAQDLPPEIAGLAAGIDFTRFEAHHFGFTVSRVEVDKARAQIAMAKGSSSLFGLIDYENPLYAANVAAGAGPEVPVPLAMQGDFDFTVLQLQSLFEHARLVRFRSRVQLSIQTLFAAPVTKLYNAGQGQPFPGIVLSGSYVEQNGRASYVFEQNDPNVLISPSNVLPAVALNRVQFNTLGTRDNGATVASRFLVWGAFDFTELGSRAGETLDLLSFGSPKGTLPSALGAGLAFSGLTIGMTYPATTPGAKRFAVETGNLAWDLGASSARDDSLFRGFALQLKSFVNARGDQKPADFGFLPVSSQLSLAELDGPWFGAVYDITLGGPGALASGMGFQSQLLAAWSPATREADGEHSLFIGMSLPGAAPGASLFSLQGVLKVAVGSVSILPPAGSEGARPDARGGRAGRLLLSAHRRYRNQDLRHRQAAALGEHSVFPVWRSQQQRQPRLVCRLRRGRQSRLRPVAGLRGSRAHRGGGEGMTRILIWNIQQFSLNKIFSVSTVVSRGHGGLNDQTAALQRRAVINHVLMATQPDIIVIVEVSSGENIAGALATPTGGLEAIAHLLYGFNQHIPVVGGWNAVPPLYVGTGGRTETIGIIYRRTDNTGAVSRYFTGPNIWTGGVAGASVPPGVGAPPAVPYTGVPLPLGTVNIDGMLVPPGLGPARQIPAGALHNGNAFENRVAARVDFDDAAGTVIDFQGLRQPYMVTFTEAATAGGAIQRNLTFFVIHAPPNNAAAAAYIHGLSALPDAVGPLGANETRIIGGDFNINLLAPDGSPSGAYNPLTNAPNAYTLLLQPTAAGAPANLAQYRGYFSTHIRGKHNDADSLFLWSNGLAHPSYYPGYGYVGSDFSAVPVTSIDNVLVWPFAGAPHDYQTTVMNLVTGTPLTGTGAPADNPPRGAIAMTPTLSAAPIGWPFAPISGDYPGIGVARRMTGWDNYGRLRNTSDHFGIFMTV</sequence>
<dbReference type="EMBL" id="MLBY01000005">
    <property type="protein sequence ID" value="MEE7459607.1"/>
    <property type="molecule type" value="Genomic_DNA"/>
</dbReference>
<evidence type="ECO:0000313" key="2">
    <source>
        <dbReference type="Proteomes" id="UP001349262"/>
    </source>
</evidence>
<dbReference type="SUPFAM" id="SSF56219">
    <property type="entry name" value="DNase I-like"/>
    <property type="match status" value="1"/>
</dbReference>
<gene>
    <name evidence="1" type="ORF">MRSR164_23300</name>
</gene>
<reference evidence="1 2" key="1">
    <citation type="journal article" date="2012" name="Genet. Mol. Biol.">
        <title>Analysis of 16S rRNA and mxaF genes revealing insights into Methylobacterium niche-specific plant association.</title>
        <authorList>
            <person name="Dourado M.N."/>
            <person name="Andreote F.D."/>
            <person name="Dini-Andreote F."/>
            <person name="Conti R."/>
            <person name="Araujo J.M."/>
            <person name="Araujo W.L."/>
        </authorList>
    </citation>
    <scope>NUCLEOTIDE SEQUENCE [LARGE SCALE GENOMIC DNA]</scope>
    <source>
        <strain evidence="1 2">SR1.6/4</strain>
    </source>
</reference>
<dbReference type="InterPro" id="IPR036691">
    <property type="entry name" value="Endo/exonu/phosph_ase_sf"/>
</dbReference>
<comment type="caution">
    <text evidence="1">The sequence shown here is derived from an EMBL/GenBank/DDBJ whole genome shotgun (WGS) entry which is preliminary data.</text>
</comment>
<organism evidence="1 2">
    <name type="scientific">Methylobacterium radiotolerans</name>
    <dbReference type="NCBI Taxonomy" id="31998"/>
    <lineage>
        <taxon>Bacteria</taxon>
        <taxon>Pseudomonadati</taxon>
        <taxon>Pseudomonadota</taxon>
        <taxon>Alphaproteobacteria</taxon>
        <taxon>Hyphomicrobiales</taxon>
        <taxon>Methylobacteriaceae</taxon>
        <taxon>Methylobacterium</taxon>
    </lineage>
</organism>
<evidence type="ECO:0000313" key="1">
    <source>
        <dbReference type="EMBL" id="MEE7459607.1"/>
    </source>
</evidence>
<protein>
    <recommendedName>
        <fullName evidence="3">Endonuclease/exonuclease/phosphatase domain-containing protein</fullName>
    </recommendedName>
</protein>
<evidence type="ECO:0008006" key="3">
    <source>
        <dbReference type="Google" id="ProtNLM"/>
    </source>
</evidence>
<keyword evidence="2" id="KW-1185">Reference proteome</keyword>